<evidence type="ECO:0000313" key="1">
    <source>
        <dbReference type="EMBL" id="CAK5098037.1"/>
    </source>
</evidence>
<dbReference type="Proteomes" id="UP001497535">
    <property type="component" value="Unassembled WGS sequence"/>
</dbReference>
<proteinExistence type="predicted"/>
<evidence type="ECO:0000313" key="2">
    <source>
        <dbReference type="Proteomes" id="UP001497535"/>
    </source>
</evidence>
<keyword evidence="2" id="KW-1185">Reference proteome</keyword>
<comment type="caution">
    <text evidence="1">The sequence shown here is derived from an EMBL/GenBank/DDBJ whole genome shotgun (WGS) entry which is preliminary data.</text>
</comment>
<gene>
    <name evidence="1" type="ORF">MENTE1834_LOCUS41511</name>
</gene>
<dbReference type="EMBL" id="CAVMJV010000102">
    <property type="protein sequence ID" value="CAK5098037.1"/>
    <property type="molecule type" value="Genomic_DNA"/>
</dbReference>
<accession>A0ACB1APF1</accession>
<organism evidence="1 2">
    <name type="scientific">Meloidogyne enterolobii</name>
    <name type="common">Root-knot nematode worm</name>
    <name type="synonym">Meloidogyne mayaguensis</name>
    <dbReference type="NCBI Taxonomy" id="390850"/>
    <lineage>
        <taxon>Eukaryota</taxon>
        <taxon>Metazoa</taxon>
        <taxon>Ecdysozoa</taxon>
        <taxon>Nematoda</taxon>
        <taxon>Chromadorea</taxon>
        <taxon>Rhabditida</taxon>
        <taxon>Tylenchina</taxon>
        <taxon>Tylenchomorpha</taxon>
        <taxon>Tylenchoidea</taxon>
        <taxon>Meloidogynidae</taxon>
        <taxon>Meloidogyninae</taxon>
        <taxon>Meloidogyne</taxon>
    </lineage>
</organism>
<reference evidence="1" key="1">
    <citation type="submission" date="2023-11" db="EMBL/GenBank/DDBJ databases">
        <authorList>
            <person name="Poullet M."/>
        </authorList>
    </citation>
    <scope>NUCLEOTIDE SEQUENCE</scope>
    <source>
        <strain evidence="1">E1834</strain>
    </source>
</reference>
<name>A0ACB1APF1_MELEN</name>
<sequence length="67" mass="7820">MRRVTRIRIRHKPTPDFFSSTKLLQSPHNLSLAFEVQLKFDHFITSQNNFTPGMITSCPNPFPTFLN</sequence>
<protein>
    <submittedName>
        <fullName evidence="1">Uncharacterized protein</fullName>
    </submittedName>
</protein>